<evidence type="ECO:0000256" key="14">
    <source>
        <dbReference type="RuleBase" id="RU000584"/>
    </source>
</evidence>
<evidence type="ECO:0000256" key="11">
    <source>
        <dbReference type="PIRSR" id="PIRSR000445-2"/>
    </source>
</evidence>
<dbReference type="HOGENOM" id="CLU_035113_2_2_6"/>
<comment type="subunit">
    <text evidence="9">Homodimer.</text>
</comment>
<dbReference type="HAMAP" id="MF_00087">
    <property type="entry name" value="Glu_tRNA_reductase"/>
    <property type="match status" value="1"/>
</dbReference>
<keyword evidence="6 9" id="KW-0627">Porphyrin biosynthesis</keyword>
<evidence type="ECO:0000256" key="3">
    <source>
        <dbReference type="ARBA" id="ARBA00012970"/>
    </source>
</evidence>
<dbReference type="SUPFAM" id="SSF69742">
    <property type="entry name" value="Glutamyl tRNA-reductase catalytic, N-terminal domain"/>
    <property type="match status" value="1"/>
</dbReference>
<keyword evidence="5 9" id="KW-0560">Oxidoreductase</keyword>
<reference evidence="18 19" key="1">
    <citation type="submission" date="2015-02" db="EMBL/GenBank/DDBJ databases">
        <title>Complete genome sequence of Kangiella geojedonensis strain YCS-5T.</title>
        <authorList>
            <person name="Kim K.M."/>
        </authorList>
    </citation>
    <scope>NUCLEOTIDE SEQUENCE [LARGE SCALE GENOMIC DNA]</scope>
    <source>
        <strain evidence="18 19">YCS-5</strain>
    </source>
</reference>
<dbReference type="EMBL" id="CP010975">
    <property type="protein sequence ID" value="AKE52698.1"/>
    <property type="molecule type" value="Genomic_DNA"/>
</dbReference>
<comment type="function">
    <text evidence="9">Catalyzes the NADPH-dependent reduction of glutamyl-tRNA(Glu) to glutamate 1-semialdehyde (GSA).</text>
</comment>
<sequence length="440" mass="49350">MSHAAPLVSDLFDSCFKPMSLIVLGINHKTAPLAIRETVAFADHELGEIMAEVKQQTQGSEVALLSTCNRVEFYLSNESHQHEQIKAQLLDWLKAKKELSDDLDEVIYYHKGVDAVKHLMKVASGLDSMVLGEPQILGQLKACYQKAKRAGTVEQIMERLFQKAFAAAKKVRHETDIGSNPVSVAYAAVTLAKHIFADFSKLTVLFVGAGETIELAARHLEQSGVKQMVMANRTLANAHKLADEFEGKAVGLDAIPHYLAQADIVISSTGSMLPIIGKGMVETAIQERRRKSMFMVDLAVPRDIESSVAKLDDVYLYSVDDLEGVIQENLQARQEAAEEALVILDEFAEDFEKWHAGRQKHDTVRELHQMFADIAQAELERAKAQLKNGNDIEAALEHFSHRLTKKFLHQPMVWLREDDEELDRHDITRQLFQLDKNSDD</sequence>
<feature type="binding site" evidence="9 11">
    <location>
        <position position="128"/>
    </location>
    <ligand>
        <name>substrate</name>
    </ligand>
</feature>
<dbReference type="CDD" id="cd05213">
    <property type="entry name" value="NAD_bind_Glutamyl_tRNA_reduct"/>
    <property type="match status" value="1"/>
</dbReference>
<dbReference type="GO" id="GO:0008883">
    <property type="term" value="F:glutamyl-tRNA reductase activity"/>
    <property type="evidence" value="ECO:0007669"/>
    <property type="project" value="UniProtKB-UniRule"/>
</dbReference>
<dbReference type="Gene3D" id="3.30.460.30">
    <property type="entry name" value="Glutamyl-tRNA reductase, N-terminal domain"/>
    <property type="match status" value="1"/>
</dbReference>
<evidence type="ECO:0000256" key="1">
    <source>
        <dbReference type="ARBA" id="ARBA00005059"/>
    </source>
</evidence>
<dbReference type="FunFam" id="3.40.50.720:FF:000031">
    <property type="entry name" value="Glutamyl-tRNA reductase"/>
    <property type="match status" value="1"/>
</dbReference>
<evidence type="ECO:0000256" key="12">
    <source>
        <dbReference type="PIRSR" id="PIRSR000445-3"/>
    </source>
</evidence>
<dbReference type="EC" id="1.2.1.70" evidence="3 9"/>
<dbReference type="UniPathway" id="UPA00251">
    <property type="reaction ID" value="UER00316"/>
</dbReference>
<proteinExistence type="inferred from homology"/>
<dbReference type="PATRIC" id="fig|914150.5.peg.1781"/>
<dbReference type="InterPro" id="IPR036291">
    <property type="entry name" value="NAD(P)-bd_dom_sf"/>
</dbReference>
<protein>
    <recommendedName>
        <fullName evidence="8 9">Glutamyl-tRNA reductase</fullName>
        <shortName evidence="9">GluTR</shortName>
        <ecNumber evidence="3 9">1.2.1.70</ecNumber>
    </recommendedName>
</protein>
<evidence type="ECO:0000259" key="16">
    <source>
        <dbReference type="Pfam" id="PF01488"/>
    </source>
</evidence>
<dbReference type="AlphaFoldDB" id="A0A0F6RCT4"/>
<keyword evidence="19" id="KW-1185">Reference proteome</keyword>
<evidence type="ECO:0000256" key="2">
    <source>
        <dbReference type="ARBA" id="ARBA00005916"/>
    </source>
</evidence>
<evidence type="ECO:0000256" key="6">
    <source>
        <dbReference type="ARBA" id="ARBA00023244"/>
    </source>
</evidence>
<name>A0A0F6RCT4_9GAMM</name>
<feature type="domain" description="Tetrapyrrole biosynthesis glutamyl-tRNA reductase dimerisation" evidence="15">
    <location>
        <begin position="340"/>
        <end position="434"/>
    </location>
</feature>
<feature type="domain" description="Quinate/shikimate 5-dehydrogenase/glutamyl-tRNA reductase" evidence="16">
    <location>
        <begin position="191"/>
        <end position="325"/>
    </location>
</feature>
<comment type="domain">
    <text evidence="9">Possesses an unusual extended V-shaped dimeric structure with each monomer consisting of three distinct domains arranged along a curved 'spinal' alpha-helix. The N-terminal catalytic domain specifically recognizes the glutamate moiety of the substrate. The second domain is the NADPH-binding domain, and the third C-terminal domain is responsible for dimerization.</text>
</comment>
<evidence type="ECO:0000259" key="17">
    <source>
        <dbReference type="Pfam" id="PF05201"/>
    </source>
</evidence>
<dbReference type="Proteomes" id="UP000034071">
    <property type="component" value="Chromosome"/>
</dbReference>
<organism evidence="18 19">
    <name type="scientific">Kangiella geojedonensis</name>
    <dbReference type="NCBI Taxonomy" id="914150"/>
    <lineage>
        <taxon>Bacteria</taxon>
        <taxon>Pseudomonadati</taxon>
        <taxon>Pseudomonadota</taxon>
        <taxon>Gammaproteobacteria</taxon>
        <taxon>Kangiellales</taxon>
        <taxon>Kangiellaceae</taxon>
        <taxon>Kangiella</taxon>
    </lineage>
</organism>
<evidence type="ECO:0000256" key="13">
    <source>
        <dbReference type="PIRSR" id="PIRSR000445-4"/>
    </source>
</evidence>
<evidence type="ECO:0000256" key="4">
    <source>
        <dbReference type="ARBA" id="ARBA00022857"/>
    </source>
</evidence>
<dbReference type="InterPro" id="IPR036343">
    <property type="entry name" value="GluRdtase_N_sf"/>
</dbReference>
<feature type="binding site" evidence="9 11">
    <location>
        <begin position="133"/>
        <end position="135"/>
    </location>
    <ligand>
        <name>substrate</name>
    </ligand>
</feature>
<comment type="pathway">
    <text evidence="1 9 14">Porphyrin-containing compound metabolism; protoporphyrin-IX biosynthesis; 5-aminolevulinate from L-glutamyl-tRNA(Glu): step 1/2.</text>
</comment>
<keyword evidence="4 9" id="KW-0521">NADP</keyword>
<dbReference type="InterPro" id="IPR000343">
    <property type="entry name" value="4pyrrol_synth_GluRdtase"/>
</dbReference>
<dbReference type="SUPFAM" id="SSF51735">
    <property type="entry name" value="NAD(P)-binding Rossmann-fold domains"/>
    <property type="match status" value="1"/>
</dbReference>
<dbReference type="PIRSF" id="PIRSF000445">
    <property type="entry name" value="4pyrrol_synth_GluRdtase"/>
    <property type="match status" value="1"/>
</dbReference>
<dbReference type="PANTHER" id="PTHR43013">
    <property type="entry name" value="GLUTAMYL-TRNA REDUCTASE"/>
    <property type="match status" value="1"/>
</dbReference>
<dbReference type="FunFam" id="3.30.460.30:FF:000001">
    <property type="entry name" value="Glutamyl-tRNA reductase"/>
    <property type="match status" value="1"/>
</dbReference>
<feature type="binding site" evidence="9 12">
    <location>
        <begin position="208"/>
        <end position="213"/>
    </location>
    <ligand>
        <name>NADP(+)</name>
        <dbReference type="ChEBI" id="CHEBI:58349"/>
    </ligand>
</feature>
<feature type="active site" description="Nucleophile" evidence="9 10">
    <location>
        <position position="68"/>
    </location>
</feature>
<feature type="domain" description="Glutamyl-tRNA reductase N-terminal" evidence="17">
    <location>
        <begin position="24"/>
        <end position="175"/>
    </location>
</feature>
<dbReference type="Gene3D" id="3.40.50.720">
    <property type="entry name" value="NAD(P)-binding Rossmann-like Domain"/>
    <property type="match status" value="1"/>
</dbReference>
<evidence type="ECO:0000256" key="8">
    <source>
        <dbReference type="ARBA" id="ARBA00068659"/>
    </source>
</evidence>
<comment type="similarity">
    <text evidence="2 9 14">Belongs to the glutamyl-tRNA reductase family.</text>
</comment>
<dbReference type="InterPro" id="IPR015896">
    <property type="entry name" value="4pyrrol_synth_GluRdtase_dimer"/>
</dbReference>
<dbReference type="InterPro" id="IPR015895">
    <property type="entry name" value="4pyrrol_synth_GluRdtase_N"/>
</dbReference>
<evidence type="ECO:0000256" key="5">
    <source>
        <dbReference type="ARBA" id="ARBA00023002"/>
    </source>
</evidence>
<dbReference type="GO" id="GO:0019353">
    <property type="term" value="P:protoporphyrinogen IX biosynthetic process from glutamate"/>
    <property type="evidence" value="ECO:0007669"/>
    <property type="project" value="TreeGrafter"/>
</dbReference>
<feature type="binding site" evidence="9 11">
    <location>
        <begin position="67"/>
        <end position="70"/>
    </location>
    <ligand>
        <name>substrate</name>
    </ligand>
</feature>
<dbReference type="Pfam" id="PF00745">
    <property type="entry name" value="GlutR_dimer"/>
    <property type="match status" value="1"/>
</dbReference>
<dbReference type="InterPro" id="IPR018214">
    <property type="entry name" value="GluRdtase_CS"/>
</dbReference>
<accession>A0A0F6RCT4</accession>
<dbReference type="PANTHER" id="PTHR43013:SF1">
    <property type="entry name" value="GLUTAMYL-TRNA REDUCTASE"/>
    <property type="match status" value="1"/>
</dbReference>
<gene>
    <name evidence="9" type="primary">hemA</name>
    <name evidence="18" type="ORF">TQ33_1757</name>
</gene>
<dbReference type="Pfam" id="PF05201">
    <property type="entry name" value="GlutR_N"/>
    <property type="match status" value="1"/>
</dbReference>
<dbReference type="InterPro" id="IPR036453">
    <property type="entry name" value="GluRdtase_dimer_dom_sf"/>
</dbReference>
<comment type="miscellaneous">
    <text evidence="9">During catalysis, the active site Cys acts as a nucleophile attacking the alpha-carbonyl group of tRNA-bound glutamate with the formation of a thioester intermediate between enzyme and glutamate, and the concomitant release of tRNA(Glu). The thioester intermediate is finally reduced by direct hydride transfer from NADPH, to form the product GSA.</text>
</comment>
<evidence type="ECO:0000313" key="19">
    <source>
        <dbReference type="Proteomes" id="UP000034071"/>
    </source>
</evidence>
<dbReference type="Pfam" id="PF01488">
    <property type="entry name" value="Shikimate_DH"/>
    <property type="match status" value="1"/>
</dbReference>
<feature type="binding site" evidence="9 11">
    <location>
        <position position="139"/>
    </location>
    <ligand>
        <name>substrate</name>
    </ligand>
</feature>
<dbReference type="InterPro" id="IPR006151">
    <property type="entry name" value="Shikm_DH/Glu-tRNA_Rdtase"/>
</dbReference>
<evidence type="ECO:0000313" key="18">
    <source>
        <dbReference type="EMBL" id="AKE52698.1"/>
    </source>
</evidence>
<dbReference type="STRING" id="914150.TQ33_1757"/>
<dbReference type="NCBIfam" id="TIGR01035">
    <property type="entry name" value="hemA"/>
    <property type="match status" value="1"/>
</dbReference>
<evidence type="ECO:0000256" key="7">
    <source>
        <dbReference type="ARBA" id="ARBA00047464"/>
    </source>
</evidence>
<feature type="site" description="Important for activity" evidence="9 13">
    <location>
        <position position="118"/>
    </location>
</feature>
<dbReference type="KEGG" id="kge:TQ33_1757"/>
<dbReference type="GO" id="GO:0050661">
    <property type="term" value="F:NADP binding"/>
    <property type="evidence" value="ECO:0007669"/>
    <property type="project" value="InterPro"/>
</dbReference>
<evidence type="ECO:0000256" key="9">
    <source>
        <dbReference type="HAMAP-Rule" id="MF_00087"/>
    </source>
</evidence>
<dbReference type="PROSITE" id="PS00747">
    <property type="entry name" value="GLUTR"/>
    <property type="match status" value="1"/>
</dbReference>
<evidence type="ECO:0000256" key="10">
    <source>
        <dbReference type="PIRSR" id="PIRSR000445-1"/>
    </source>
</evidence>
<comment type="catalytic activity">
    <reaction evidence="7 9 14">
        <text>(S)-4-amino-5-oxopentanoate + tRNA(Glu) + NADP(+) = L-glutamyl-tRNA(Glu) + NADPH + H(+)</text>
        <dbReference type="Rhea" id="RHEA:12344"/>
        <dbReference type="Rhea" id="RHEA-COMP:9663"/>
        <dbReference type="Rhea" id="RHEA-COMP:9680"/>
        <dbReference type="ChEBI" id="CHEBI:15378"/>
        <dbReference type="ChEBI" id="CHEBI:57501"/>
        <dbReference type="ChEBI" id="CHEBI:57783"/>
        <dbReference type="ChEBI" id="CHEBI:58349"/>
        <dbReference type="ChEBI" id="CHEBI:78442"/>
        <dbReference type="ChEBI" id="CHEBI:78520"/>
        <dbReference type="EC" id="1.2.1.70"/>
    </reaction>
</comment>
<dbReference type="SUPFAM" id="SSF69075">
    <property type="entry name" value="Glutamyl tRNA-reductase dimerization domain"/>
    <property type="match status" value="1"/>
</dbReference>
<evidence type="ECO:0000259" key="15">
    <source>
        <dbReference type="Pfam" id="PF00745"/>
    </source>
</evidence>